<dbReference type="EMBL" id="LT991978">
    <property type="protein sequence ID" value="SPK77568.1"/>
    <property type="molecule type" value="Genomic_DNA"/>
</dbReference>
<geneLocation type="plasmid" evidence="1">
    <name>III</name>
</geneLocation>
<dbReference type="Proteomes" id="UP000255505">
    <property type="component" value="Plasmid III"/>
</dbReference>
<organism evidence="1 2">
    <name type="scientific">Cupriavidus taiwanensis</name>
    <dbReference type="NCBI Taxonomy" id="164546"/>
    <lineage>
        <taxon>Bacteria</taxon>
        <taxon>Pseudomonadati</taxon>
        <taxon>Pseudomonadota</taxon>
        <taxon>Betaproteobacteria</taxon>
        <taxon>Burkholderiales</taxon>
        <taxon>Burkholderiaceae</taxon>
        <taxon>Cupriavidus</taxon>
    </lineage>
</organism>
<gene>
    <name evidence="1" type="ORF">CT19425_P50019</name>
</gene>
<protein>
    <submittedName>
        <fullName evidence="1">Uncharacterized protein</fullName>
    </submittedName>
</protein>
<dbReference type="AlphaFoldDB" id="A0A375ITQ4"/>
<keyword evidence="1" id="KW-0614">Plasmid</keyword>
<accession>A0A375ITQ4</accession>
<reference evidence="1 2" key="1">
    <citation type="submission" date="2018-01" db="EMBL/GenBank/DDBJ databases">
        <authorList>
            <person name="Gaut B.S."/>
            <person name="Morton B.R."/>
            <person name="Clegg M.T."/>
            <person name="Duvall M.R."/>
        </authorList>
    </citation>
    <scope>NUCLEOTIDE SEQUENCE [LARGE SCALE GENOMIC DNA]</scope>
    <source>
        <strain evidence="1">Cupriavidus taiwanensis LMG 19425</strain>
        <plasmid evidence="2">Plasmid iii</plasmid>
    </source>
</reference>
<proteinExistence type="predicted"/>
<name>A0A375ITQ4_9BURK</name>
<evidence type="ECO:0000313" key="2">
    <source>
        <dbReference type="Proteomes" id="UP000255505"/>
    </source>
</evidence>
<sequence>MDHVAFAISLRTKPANVQPSIPDVVNYAFTKSLTASVAGLVFLPRLACGTFSLLIFACVIGGCATVPSPRIPSMHVFSAPEHACNNDPALCRMVVTAEQVYAPSENNMDSRKPDLIVMRFDLTADPVMNNAVSSWYRGTDNLTYKTAYHMTQALGPEL</sequence>
<evidence type="ECO:0000313" key="1">
    <source>
        <dbReference type="EMBL" id="SPK77568.1"/>
    </source>
</evidence>